<gene>
    <name evidence="14" type="ORF">BOTBODRAFT_33393</name>
</gene>
<dbReference type="InterPro" id="IPR000008">
    <property type="entry name" value="C2_dom"/>
</dbReference>
<accession>A0A067MG50</accession>
<dbReference type="PANTHER" id="PTHR46980">
    <property type="entry name" value="TRICALBIN-1-RELATED"/>
    <property type="match status" value="1"/>
</dbReference>
<dbReference type="PANTHER" id="PTHR46980:SF2">
    <property type="entry name" value="TRICALBIN-1-RELATED"/>
    <property type="match status" value="1"/>
</dbReference>
<dbReference type="InterPro" id="IPR052455">
    <property type="entry name" value="Tricalbin_domain"/>
</dbReference>
<dbReference type="InParanoid" id="A0A067MG50"/>
<dbReference type="PROSITE" id="PS50004">
    <property type="entry name" value="C2"/>
    <property type="match status" value="5"/>
</dbReference>
<dbReference type="STRING" id="930990.A0A067MG50"/>
<evidence type="ECO:0000256" key="11">
    <source>
        <dbReference type="SAM" id="MobiDB-lite"/>
    </source>
</evidence>
<protein>
    <recommendedName>
        <fullName evidence="16">Tricalbin</fullName>
    </recommendedName>
</protein>
<feature type="region of interest" description="Disordered" evidence="11">
    <location>
        <begin position="786"/>
        <end position="851"/>
    </location>
</feature>
<keyword evidence="9" id="KW-0446">Lipid-binding</keyword>
<evidence type="ECO:0000256" key="8">
    <source>
        <dbReference type="ARBA" id="ARBA00023055"/>
    </source>
</evidence>
<evidence type="ECO:0000313" key="15">
    <source>
        <dbReference type="Proteomes" id="UP000027195"/>
    </source>
</evidence>
<dbReference type="InterPro" id="IPR056910">
    <property type="entry name" value="TCB1-3_C2"/>
</dbReference>
<dbReference type="GO" id="GO:0005789">
    <property type="term" value="C:endoplasmic reticulum membrane"/>
    <property type="evidence" value="ECO:0007669"/>
    <property type="project" value="UniProtKB-SubCell"/>
</dbReference>
<dbReference type="InterPro" id="IPR037765">
    <property type="entry name" value="C2B_Tricalbin"/>
</dbReference>
<dbReference type="InterPro" id="IPR035892">
    <property type="entry name" value="C2_domain_sf"/>
</dbReference>
<keyword evidence="10" id="KW-0472">Membrane</keyword>
<dbReference type="Gene3D" id="2.60.40.150">
    <property type="entry name" value="C2 domain"/>
    <property type="match status" value="5"/>
</dbReference>
<evidence type="ECO:0008006" key="16">
    <source>
        <dbReference type="Google" id="ProtNLM"/>
    </source>
</evidence>
<dbReference type="FunCoup" id="A0A067MG50">
    <property type="interactions" value="21"/>
</dbReference>
<dbReference type="Pfam" id="PF00168">
    <property type="entry name" value="C2"/>
    <property type="match status" value="5"/>
</dbReference>
<evidence type="ECO:0000256" key="2">
    <source>
        <dbReference type="ARBA" id="ARBA00022448"/>
    </source>
</evidence>
<keyword evidence="6" id="KW-0256">Endoplasmic reticulum</keyword>
<keyword evidence="15" id="KW-1185">Reference proteome</keyword>
<dbReference type="InterPro" id="IPR037762">
    <property type="entry name" value="C2C_Tricalbin"/>
</dbReference>
<dbReference type="InterPro" id="IPR037761">
    <property type="entry name" value="C2A_Tricalbin"/>
</dbReference>
<evidence type="ECO:0000256" key="7">
    <source>
        <dbReference type="ARBA" id="ARBA00022989"/>
    </source>
</evidence>
<dbReference type="PIRSF" id="PIRSF037232">
    <property type="entry name" value="Tricalbin"/>
    <property type="match status" value="1"/>
</dbReference>
<dbReference type="GO" id="GO:0061817">
    <property type="term" value="P:endoplasmic reticulum-plasma membrane tethering"/>
    <property type="evidence" value="ECO:0007669"/>
    <property type="project" value="InterPro"/>
</dbReference>
<dbReference type="Pfam" id="PF25669">
    <property type="entry name" value="SMP_MUG190-like"/>
    <property type="match status" value="2"/>
</dbReference>
<dbReference type="GO" id="GO:0008289">
    <property type="term" value="F:lipid binding"/>
    <property type="evidence" value="ECO:0007669"/>
    <property type="project" value="UniProtKB-KW"/>
</dbReference>
<feature type="region of interest" description="Disordered" evidence="11">
    <location>
        <begin position="1341"/>
        <end position="1367"/>
    </location>
</feature>
<dbReference type="Pfam" id="PF24920">
    <property type="entry name" value="C2_TCB1"/>
    <property type="match status" value="1"/>
</dbReference>
<keyword evidence="3" id="KW-0597">Phosphoprotein</keyword>
<dbReference type="CDD" id="cd04044">
    <property type="entry name" value="C2A_Tricalbin-like"/>
    <property type="match status" value="1"/>
</dbReference>
<keyword evidence="4" id="KW-0812">Transmembrane</keyword>
<dbReference type="InterPro" id="IPR037756">
    <property type="entry name" value="C2D_Tricalbin"/>
</dbReference>
<evidence type="ECO:0000256" key="4">
    <source>
        <dbReference type="ARBA" id="ARBA00022692"/>
    </source>
</evidence>
<sequence>MPAGPAPAIPDWYRVGWRAVSGVDAAPAEGEERDKRILSQVLSELYYGEFYHNAAVIFFAVAMTHYMTIFRLGWGWLTILLATCATYYTTSIHRVRTRARDDMQRELIKNHLATEHESAEWINNFLDRFWLIYEPVLSETIVSSVDQILSASTPPFLDSIRLSTFTLGTKAPRIDRVRTFPRTSDDVVLMDWGISFTPNDVSDLTPRQAAGKVNPKIVLAIRVGKGLATAAMPILLEDISFSGLMRIKLKLVTNFPHVQVVEMSFLEKPIFDYVLKPIGGETFGFDIGNIPGLSSFIRDQVHANLGPMMYDPNVFTLNLEQLLSGAPLDAAVGVLQVHISSARGLKATKIGGGVPDPYITLSINNRAVLAKTVHKPSTTNPHFSSTHYLLLTSANMTEALTLGVWDYNEHRKDNDLGSANYDLSSLHEDAVQEGLSLPILKDGKDKGEVKFDLSWYPVLTPKKLADGQLEPPPETKVGIVRLVVHQAKELDHSKSLSGELNPFAKVISNTSEVHKTPKFKHTNSPIWESPCEFLVTDKAKTTVSIKVIDDRDFLKDPVVGHVSVKLEDLLEAKTKQVDWFPLSGCKSGKVRMSAEWKPVAMAGSIHGAGEYVPPIGIIRLWMQKATDVKNVEAALGGKSDPYVRVLLKSDIMARTEVIDNNLNPEWDQILYIPVHSLKETLLLECMDYQHLTKDRSLGSVELKISDLARESEGGRLPHVSTGKKTVADPIRLDGGNVYKGKLHYVAEFVPALNIQGVKFDGQDVLSETASSASGSLDGNTMADSVTYKVPASPTSPTSPALHNDPAPAHENADPAAAHGNGAANGEPTDGYHVGDGVPNGDGAAHSKESSVDAPIQLSHTELMKYQSGVIVFNIISGRLAKKARLEILLDDGYWPSVGLEKTKSTTVKWDHVGEGFVKELDFSRLTLRLNEHPEGDRDDIIAEYKCFTKAFLEEALDKKAEFTLTNEDGRYQSQVLIMAKYVPAEIKLEPRESVNNQGTLRVTLIDGREIRGADRSGKSDPYAVFTLNDQKIFKSEVVKKTLAPVWNEEFTVDVPSRVAAKFSLELFDWNKIEQAKSLGGGKIDLSNLEPFELTERIVALSSDKHGDKGEVRIRLMFEPRIIAKARKGTTFASAGRALTQVGGLPLGATKGLVHGAKGLFKKGSSADSHEDDEPMPVDPPATQVSQPVGAAANGATPFPTSTLGTGTPPHEVGTLKVHVVGAKDISGPVPGEAVKPYVVLRMGEKEYKTKHTGSKTHAPEWNEAFSYVVGPETRTLLAYVFSHHKFGKDILIGEAEIDIWKHIQANAPSPIKSSDVRVELRSGQGTLQLQLDFELGLKRQTSSSFSSNRSPHASPSRFSLGRKPDDS</sequence>
<organism evidence="14 15">
    <name type="scientific">Botryobasidium botryosum (strain FD-172 SS1)</name>
    <dbReference type="NCBI Taxonomy" id="930990"/>
    <lineage>
        <taxon>Eukaryota</taxon>
        <taxon>Fungi</taxon>
        <taxon>Dikarya</taxon>
        <taxon>Basidiomycota</taxon>
        <taxon>Agaricomycotina</taxon>
        <taxon>Agaricomycetes</taxon>
        <taxon>Cantharellales</taxon>
        <taxon>Botryobasidiaceae</taxon>
        <taxon>Botryobasidium</taxon>
    </lineage>
</organism>
<dbReference type="HOGENOM" id="CLU_001661_1_0_1"/>
<dbReference type="SMART" id="SM00239">
    <property type="entry name" value="C2"/>
    <property type="match status" value="5"/>
</dbReference>
<evidence type="ECO:0000259" key="13">
    <source>
        <dbReference type="PROSITE" id="PS51847"/>
    </source>
</evidence>
<dbReference type="CDD" id="cd00030">
    <property type="entry name" value="C2"/>
    <property type="match status" value="1"/>
</dbReference>
<keyword evidence="5" id="KW-0677">Repeat</keyword>
<evidence type="ECO:0000256" key="1">
    <source>
        <dbReference type="ARBA" id="ARBA00004586"/>
    </source>
</evidence>
<keyword evidence="7" id="KW-1133">Transmembrane helix</keyword>
<evidence type="ECO:0000256" key="6">
    <source>
        <dbReference type="ARBA" id="ARBA00022824"/>
    </source>
</evidence>
<keyword evidence="2" id="KW-0813">Transport</keyword>
<comment type="subcellular location">
    <subcellularLocation>
        <location evidence="1">Endoplasmic reticulum membrane</location>
    </subcellularLocation>
</comment>
<name>A0A067MG50_BOTB1</name>
<reference evidence="15" key="1">
    <citation type="journal article" date="2014" name="Proc. Natl. Acad. Sci. U.S.A.">
        <title>Extensive sampling of basidiomycete genomes demonstrates inadequacy of the white-rot/brown-rot paradigm for wood decay fungi.</title>
        <authorList>
            <person name="Riley R."/>
            <person name="Salamov A.A."/>
            <person name="Brown D.W."/>
            <person name="Nagy L.G."/>
            <person name="Floudas D."/>
            <person name="Held B.W."/>
            <person name="Levasseur A."/>
            <person name="Lombard V."/>
            <person name="Morin E."/>
            <person name="Otillar R."/>
            <person name="Lindquist E.A."/>
            <person name="Sun H."/>
            <person name="LaButti K.M."/>
            <person name="Schmutz J."/>
            <person name="Jabbour D."/>
            <person name="Luo H."/>
            <person name="Baker S.E."/>
            <person name="Pisabarro A.G."/>
            <person name="Walton J.D."/>
            <person name="Blanchette R.A."/>
            <person name="Henrissat B."/>
            <person name="Martin F."/>
            <person name="Cullen D."/>
            <person name="Hibbett D.S."/>
            <person name="Grigoriev I.V."/>
        </authorList>
    </citation>
    <scope>NUCLEOTIDE SEQUENCE [LARGE SCALE GENOMIC DNA]</scope>
    <source>
        <strain evidence="15">FD-172 SS1</strain>
    </source>
</reference>
<feature type="region of interest" description="Disordered" evidence="11">
    <location>
        <begin position="1160"/>
        <end position="1181"/>
    </location>
</feature>
<dbReference type="GO" id="GO:0071944">
    <property type="term" value="C:cell periphery"/>
    <property type="evidence" value="ECO:0007669"/>
    <property type="project" value="UniProtKB-ARBA"/>
</dbReference>
<feature type="domain" description="SMP-LTD" evidence="13">
    <location>
        <begin position="115"/>
        <end position="320"/>
    </location>
</feature>
<dbReference type="EMBL" id="KL198042">
    <property type="protein sequence ID" value="KDQ13695.1"/>
    <property type="molecule type" value="Genomic_DNA"/>
</dbReference>
<evidence type="ECO:0000256" key="5">
    <source>
        <dbReference type="ARBA" id="ARBA00022737"/>
    </source>
</evidence>
<dbReference type="CDD" id="cd04052">
    <property type="entry name" value="C2B_Tricalbin-like"/>
    <property type="match status" value="1"/>
</dbReference>
<evidence type="ECO:0000259" key="12">
    <source>
        <dbReference type="PROSITE" id="PS50004"/>
    </source>
</evidence>
<feature type="domain" description="C2" evidence="12">
    <location>
        <begin position="461"/>
        <end position="580"/>
    </location>
</feature>
<proteinExistence type="predicted"/>
<feature type="domain" description="C2" evidence="12">
    <location>
        <begin position="311"/>
        <end position="436"/>
    </location>
</feature>
<evidence type="ECO:0000256" key="9">
    <source>
        <dbReference type="ARBA" id="ARBA00023121"/>
    </source>
</evidence>
<dbReference type="PROSITE" id="PS51847">
    <property type="entry name" value="SMP"/>
    <property type="match status" value="1"/>
</dbReference>
<keyword evidence="8" id="KW-0445">Lipid transport</keyword>
<dbReference type="SUPFAM" id="SSF49562">
    <property type="entry name" value="C2 domain (Calcium/lipid-binding domain, CaLB)"/>
    <property type="match status" value="5"/>
</dbReference>
<dbReference type="CDD" id="cd04045">
    <property type="entry name" value="C2C_Tricalbin-like"/>
    <property type="match status" value="1"/>
</dbReference>
<feature type="domain" description="C2" evidence="12">
    <location>
        <begin position="586"/>
        <end position="718"/>
    </location>
</feature>
<dbReference type="CDD" id="cd21678">
    <property type="entry name" value="SMP_TCB"/>
    <property type="match status" value="1"/>
</dbReference>
<dbReference type="GO" id="GO:0006869">
    <property type="term" value="P:lipid transport"/>
    <property type="evidence" value="ECO:0007669"/>
    <property type="project" value="UniProtKB-KW"/>
</dbReference>
<evidence type="ECO:0000256" key="10">
    <source>
        <dbReference type="ARBA" id="ARBA00023136"/>
    </source>
</evidence>
<evidence type="ECO:0000313" key="14">
    <source>
        <dbReference type="EMBL" id="KDQ13695.1"/>
    </source>
</evidence>
<dbReference type="OrthoDB" id="1029639at2759"/>
<dbReference type="CDD" id="cd04040">
    <property type="entry name" value="C2D_Tricalbin-like"/>
    <property type="match status" value="1"/>
</dbReference>
<feature type="compositionally biased region" description="Low complexity" evidence="11">
    <location>
        <begin position="790"/>
        <end position="825"/>
    </location>
</feature>
<dbReference type="InterPro" id="IPR031468">
    <property type="entry name" value="SMP_LBD"/>
</dbReference>
<feature type="domain" description="C2" evidence="12">
    <location>
        <begin position="980"/>
        <end position="1098"/>
    </location>
</feature>
<feature type="compositionally biased region" description="Low complexity" evidence="11">
    <location>
        <begin position="1342"/>
        <end position="1356"/>
    </location>
</feature>
<dbReference type="InterPro" id="IPR017147">
    <property type="entry name" value="Tricalbin"/>
</dbReference>
<dbReference type="Proteomes" id="UP000027195">
    <property type="component" value="Unassembled WGS sequence"/>
</dbReference>
<feature type="domain" description="C2" evidence="12">
    <location>
        <begin position="1197"/>
        <end position="1313"/>
    </location>
</feature>
<evidence type="ECO:0000256" key="3">
    <source>
        <dbReference type="ARBA" id="ARBA00022553"/>
    </source>
</evidence>